<dbReference type="Proteomes" id="UP001056778">
    <property type="component" value="Chromosome 5"/>
</dbReference>
<name>A0ACB9T3C1_HOLOL</name>
<protein>
    <submittedName>
        <fullName evidence="1">Ire1-related</fullName>
    </submittedName>
</protein>
<dbReference type="EMBL" id="CM043019">
    <property type="protein sequence ID" value="KAI4461310.1"/>
    <property type="molecule type" value="Genomic_DNA"/>
</dbReference>
<reference evidence="1" key="1">
    <citation type="submission" date="2022-04" db="EMBL/GenBank/DDBJ databases">
        <title>Chromosome-scale genome assembly of Holotrichia oblita Faldermann.</title>
        <authorList>
            <person name="Rongchong L."/>
        </authorList>
    </citation>
    <scope>NUCLEOTIDE SEQUENCE</scope>
    <source>
        <strain evidence="1">81SQS9</strain>
    </source>
</reference>
<comment type="caution">
    <text evidence="1">The sequence shown here is derived from an EMBL/GenBank/DDBJ whole genome shotgun (WGS) entry which is preliminary data.</text>
</comment>
<accession>A0ACB9T3C1</accession>
<keyword evidence="2" id="KW-1185">Reference proteome</keyword>
<evidence type="ECO:0000313" key="2">
    <source>
        <dbReference type="Proteomes" id="UP001056778"/>
    </source>
</evidence>
<gene>
    <name evidence="1" type="ORF">MML48_5g00008795</name>
</gene>
<organism evidence="1 2">
    <name type="scientific">Holotrichia oblita</name>
    <name type="common">Chafer beetle</name>
    <dbReference type="NCBI Taxonomy" id="644536"/>
    <lineage>
        <taxon>Eukaryota</taxon>
        <taxon>Metazoa</taxon>
        <taxon>Ecdysozoa</taxon>
        <taxon>Arthropoda</taxon>
        <taxon>Hexapoda</taxon>
        <taxon>Insecta</taxon>
        <taxon>Pterygota</taxon>
        <taxon>Neoptera</taxon>
        <taxon>Endopterygota</taxon>
        <taxon>Coleoptera</taxon>
        <taxon>Polyphaga</taxon>
        <taxon>Scarabaeiformia</taxon>
        <taxon>Scarabaeidae</taxon>
        <taxon>Melolonthinae</taxon>
        <taxon>Holotrichia</taxon>
    </lineage>
</organism>
<evidence type="ECO:0000313" key="1">
    <source>
        <dbReference type="EMBL" id="KAI4461310.1"/>
    </source>
</evidence>
<sequence>MPSKKKRNKAEQQTQPDKKITDPVKVDIFNKHFSEEEIQSIKHVLKTKDLIGVPLLIGAAILNKTDLISNALSNGCNVDIQDQNCVTPLFWAVKCKSLESIRILLLNGADPDDANTNGDHIIFTAMDSKNWDEVAFIYLWNNISSVKTMNINLLNKNGNSMLHMAVRRDWLSFIHIIIAQGINVDITNSSGVTPLMLASFRNSIGILNKLLECGAVVEKEDNNGFIALCYALSSVVSKQLPMPNAVVQKLLNDMQIKNFSIYEYLQRRLEMIVNPSNLSQNNGQPISGILLHIFTYAIRLLENGIIMLLNLEVFEKMQLAIQNNFENVERLKTIVSILLELLQYNEGCQTPTADEFNLANFFDSSCCSDICFEIMKKYENNKNVIGLTLLTFKVIMQACLVKGRCQEWLQNNYEDLQPFYEQARIAFFQNKINDERTYNKMKKFEVIMNLLISGEKICKKIIYNTKTTQQKNVSEKSKEDSLIDGKVNSRKAKRRTKALKAKIARFKTAELTERLNNSSKKTTETRELETPPSKDESESQSLYDQLVEFSLSNENIPLLDEDECDIVNSIKKNLVIGLESESELLCERAEQRFSFACLDWRTKILSMPFNVKPKVQINSVQSFEQDFYLKPDDLSIFDTENSNTSELRGESLDVLLYPNIKYLNMLLNKIINRYQKYWIIDYQLEKEVEENNGEAKPKPEECIEQTKILRKLEKEKIDALRREFDDTITFIRETAAKDIQQCRTIIKKVEHVLLSHEIRGTTIIPEVCPSETVYVSITIPQNIELPSPNGAKNTLIQYMEDVLNDRQDPIEGISISVTEPQIKCKTKNYISDDILYKKEMATLPKAKPIDAKSILEAEKRTLKHAYHMQTSILNVCDESEEQNEKSKDLNFNYEKISKTMMFFNKNVYPNRPELIFTDTFVDPLKKSEDEEETSRWCTLKKRQSHVISTGGNFTPVELGLDNRNRPLAVKRIPKGSCVCEMIRSMLVDLLKLRHMNLLHYFACDYDANELILATPLCEYNVGQYLMLMKQNQTNLSALEVVKQFLTGLLFLHDRVDPIVHGNLKPSNIFIDMNGVVKIAEFGIHRALFKFKEAPNSSIIWFATETYRTFKQLSIMECTCASDIQVAGMLVHFLMTAGKHPYGDDMRIILKNLDKAVPQLSANDLELQDLITWMLLYEPIERPTIQQVVTHVYFWSSERKWKFILACAGLGNNSDTPAFDLEDLHVCLDKVASKDNIKGKWVQVVKKQFPKISFSNNDDTPTGLLKFIKTCIDNKDSLYFHKEISLSNYILTSFPAFALSLYRMLENSVWVKHSPFVSFYSIENIFT</sequence>
<proteinExistence type="predicted"/>